<evidence type="ECO:0000259" key="2">
    <source>
        <dbReference type="PROSITE" id="PS50076"/>
    </source>
</evidence>
<keyword evidence="1" id="KW-0143">Chaperone</keyword>
<sequence length="229" mass="25327">MSFKAPSSLFLGISRWTCSSCRRSTTFTRRAHTVAEQAKSPVNPYPFPSHRNPTPHQIFHLPHNATPKDIKARYYDLVRIYHPDKLGSSIDAEAAHARFQSISTAYDSLRGKTALPGVAGSTTAAAPTTPPYQKTAAYAHLRKRQQDLYSSGAVDESWKDRLILAGVVLTVVIVMAQTAMTRRDVLRDAMVKGRQIADEDRQRRLRAEEALLSVDSARAGSSVHDSPNV</sequence>
<gene>
    <name evidence="3" type="ORF">CVT24_009668</name>
</gene>
<dbReference type="InterPro" id="IPR051938">
    <property type="entry name" value="Apopto_cytoskel_mod"/>
</dbReference>
<reference evidence="3 4" key="1">
    <citation type="journal article" date="2018" name="Evol. Lett.">
        <title>Horizontal gene cluster transfer increased hallucinogenic mushroom diversity.</title>
        <authorList>
            <person name="Reynolds H.T."/>
            <person name="Vijayakumar V."/>
            <person name="Gluck-Thaler E."/>
            <person name="Korotkin H.B."/>
            <person name="Matheny P.B."/>
            <person name="Slot J.C."/>
        </authorList>
    </citation>
    <scope>NUCLEOTIDE SEQUENCE [LARGE SCALE GENOMIC DNA]</scope>
    <source>
        <strain evidence="3 4">2629</strain>
    </source>
</reference>
<dbReference type="SUPFAM" id="SSF46565">
    <property type="entry name" value="Chaperone J-domain"/>
    <property type="match status" value="1"/>
</dbReference>
<dbReference type="Pfam" id="PF00226">
    <property type="entry name" value="DnaJ"/>
    <property type="match status" value="1"/>
</dbReference>
<dbReference type="InterPro" id="IPR036869">
    <property type="entry name" value="J_dom_sf"/>
</dbReference>
<dbReference type="Proteomes" id="UP000284842">
    <property type="component" value="Unassembled WGS sequence"/>
</dbReference>
<evidence type="ECO:0000313" key="4">
    <source>
        <dbReference type="Proteomes" id="UP000284842"/>
    </source>
</evidence>
<feature type="domain" description="J" evidence="2">
    <location>
        <begin position="54"/>
        <end position="114"/>
    </location>
</feature>
<comment type="caution">
    <text evidence="3">The sequence shown here is derived from an EMBL/GenBank/DDBJ whole genome shotgun (WGS) entry which is preliminary data.</text>
</comment>
<dbReference type="PROSITE" id="PS50076">
    <property type="entry name" value="DNAJ_2"/>
    <property type="match status" value="1"/>
</dbReference>
<dbReference type="PANTHER" id="PTHR44145:SF3">
    <property type="entry name" value="DNAJ HOMOLOG SUBFAMILY A MEMBER 3, MITOCHONDRIAL"/>
    <property type="match status" value="1"/>
</dbReference>
<accession>A0A409Y9E2</accession>
<dbReference type="InParanoid" id="A0A409Y9E2"/>
<dbReference type="EMBL" id="NHTK01001347">
    <property type="protein sequence ID" value="PPQ99765.1"/>
    <property type="molecule type" value="Genomic_DNA"/>
</dbReference>
<dbReference type="PRINTS" id="PR00625">
    <property type="entry name" value="JDOMAIN"/>
</dbReference>
<evidence type="ECO:0000256" key="1">
    <source>
        <dbReference type="ARBA" id="ARBA00023186"/>
    </source>
</evidence>
<protein>
    <recommendedName>
        <fullName evidence="2">J domain-containing protein</fullName>
    </recommendedName>
</protein>
<dbReference type="CDD" id="cd06257">
    <property type="entry name" value="DnaJ"/>
    <property type="match status" value="1"/>
</dbReference>
<dbReference type="InterPro" id="IPR001623">
    <property type="entry name" value="DnaJ_domain"/>
</dbReference>
<evidence type="ECO:0000313" key="3">
    <source>
        <dbReference type="EMBL" id="PPQ99765.1"/>
    </source>
</evidence>
<keyword evidence="4" id="KW-1185">Reference proteome</keyword>
<dbReference type="STRING" id="181874.A0A409Y9E2"/>
<dbReference type="OrthoDB" id="445556at2759"/>
<dbReference type="SMART" id="SM00271">
    <property type="entry name" value="DnaJ"/>
    <property type="match status" value="1"/>
</dbReference>
<organism evidence="3 4">
    <name type="scientific">Panaeolus cyanescens</name>
    <dbReference type="NCBI Taxonomy" id="181874"/>
    <lineage>
        <taxon>Eukaryota</taxon>
        <taxon>Fungi</taxon>
        <taxon>Dikarya</taxon>
        <taxon>Basidiomycota</taxon>
        <taxon>Agaricomycotina</taxon>
        <taxon>Agaricomycetes</taxon>
        <taxon>Agaricomycetidae</taxon>
        <taxon>Agaricales</taxon>
        <taxon>Agaricineae</taxon>
        <taxon>Galeropsidaceae</taxon>
        <taxon>Panaeolus</taxon>
    </lineage>
</organism>
<name>A0A409Y9E2_9AGAR</name>
<proteinExistence type="predicted"/>
<dbReference type="AlphaFoldDB" id="A0A409Y9E2"/>
<dbReference type="PANTHER" id="PTHR44145">
    <property type="entry name" value="DNAJ HOMOLOG SUBFAMILY A MEMBER 3, MITOCHONDRIAL"/>
    <property type="match status" value="1"/>
</dbReference>
<dbReference type="Gene3D" id="1.10.287.110">
    <property type="entry name" value="DnaJ domain"/>
    <property type="match status" value="1"/>
</dbReference>